<evidence type="ECO:0000259" key="14">
    <source>
        <dbReference type="SMART" id="SM00458"/>
    </source>
</evidence>
<evidence type="ECO:0000256" key="5">
    <source>
        <dbReference type="ARBA" id="ARBA00022734"/>
    </source>
</evidence>
<accession>A0AAV2HKT5</accession>
<dbReference type="Gene3D" id="3.90.550.10">
    <property type="entry name" value="Spore Coat Polysaccharide Biosynthesis Protein SpsA, Chain A"/>
    <property type="match status" value="1"/>
</dbReference>
<keyword evidence="5 13" id="KW-0430">Lectin</keyword>
<dbReference type="PANTHER" id="PTHR11675">
    <property type="entry name" value="N-ACETYLGALACTOSAMINYLTRANSFERASE"/>
    <property type="match status" value="1"/>
</dbReference>
<dbReference type="Pfam" id="PF00535">
    <property type="entry name" value="Glycos_transf_2"/>
    <property type="match status" value="1"/>
</dbReference>
<comment type="similarity">
    <text evidence="3 13">Belongs to the glycosyltransferase 2 family. GalNAc-T subfamily.</text>
</comment>
<evidence type="ECO:0000256" key="11">
    <source>
        <dbReference type="ARBA" id="ARBA00023180"/>
    </source>
</evidence>
<evidence type="ECO:0000256" key="9">
    <source>
        <dbReference type="ARBA" id="ARBA00023136"/>
    </source>
</evidence>
<dbReference type="Proteomes" id="UP001497497">
    <property type="component" value="Unassembled WGS sequence"/>
</dbReference>
<dbReference type="CDD" id="cd02510">
    <property type="entry name" value="pp-GalNAc-T"/>
    <property type="match status" value="1"/>
</dbReference>
<dbReference type="GO" id="GO:0008593">
    <property type="term" value="P:regulation of Notch signaling pathway"/>
    <property type="evidence" value="ECO:0007669"/>
    <property type="project" value="TreeGrafter"/>
</dbReference>
<reference evidence="15 16" key="1">
    <citation type="submission" date="2024-04" db="EMBL/GenBank/DDBJ databases">
        <authorList>
            <consortium name="Genoscope - CEA"/>
            <person name="William W."/>
        </authorList>
    </citation>
    <scope>NUCLEOTIDE SEQUENCE [LARGE SCALE GENOMIC DNA]</scope>
</reference>
<dbReference type="Gene3D" id="2.80.10.50">
    <property type="match status" value="1"/>
</dbReference>
<dbReference type="GO" id="GO:0006493">
    <property type="term" value="P:protein O-linked glycosylation"/>
    <property type="evidence" value="ECO:0007669"/>
    <property type="project" value="TreeGrafter"/>
</dbReference>
<dbReference type="SUPFAM" id="SSF50370">
    <property type="entry name" value="Ricin B-like lectins"/>
    <property type="match status" value="1"/>
</dbReference>
<evidence type="ECO:0000256" key="10">
    <source>
        <dbReference type="ARBA" id="ARBA00023157"/>
    </source>
</evidence>
<evidence type="ECO:0000256" key="13">
    <source>
        <dbReference type="RuleBase" id="RU361242"/>
    </source>
</evidence>
<dbReference type="CDD" id="cd23440">
    <property type="entry name" value="beta-trefoil_Ricin_GALNT11"/>
    <property type="match status" value="1"/>
</dbReference>
<keyword evidence="7 13" id="KW-1133">Transmembrane helix</keyword>
<evidence type="ECO:0000313" key="15">
    <source>
        <dbReference type="EMBL" id="CAL1534092.1"/>
    </source>
</evidence>
<dbReference type="SMART" id="SM00458">
    <property type="entry name" value="RICIN"/>
    <property type="match status" value="1"/>
</dbReference>
<keyword evidence="9 13" id="KW-0472">Membrane</keyword>
<dbReference type="PANTHER" id="PTHR11675:SF63">
    <property type="entry name" value="POLYPEPTIDE N-ACETYLGALACTOSAMINYLTRANSFERASE"/>
    <property type="match status" value="1"/>
</dbReference>
<proteinExistence type="inferred from homology"/>
<dbReference type="EMBL" id="CAXITT010000161">
    <property type="protein sequence ID" value="CAL1534092.1"/>
    <property type="molecule type" value="Genomic_DNA"/>
</dbReference>
<keyword evidence="12 13" id="KW-0464">Manganese</keyword>
<keyword evidence="6" id="KW-0735">Signal-anchor</keyword>
<keyword evidence="13" id="KW-0808">Transferase</keyword>
<keyword evidence="11" id="KW-0325">Glycoprotein</keyword>
<dbReference type="InterPro" id="IPR029044">
    <property type="entry name" value="Nucleotide-diphossugar_trans"/>
</dbReference>
<comment type="pathway">
    <text evidence="13">Protein modification; protein glycosylation.</text>
</comment>
<dbReference type="InterPro" id="IPR000772">
    <property type="entry name" value="Ricin_B_lectin"/>
</dbReference>
<dbReference type="GO" id="GO:0004653">
    <property type="term" value="F:polypeptide N-acetylgalactosaminyltransferase activity"/>
    <property type="evidence" value="ECO:0007669"/>
    <property type="project" value="TreeGrafter"/>
</dbReference>
<evidence type="ECO:0000256" key="6">
    <source>
        <dbReference type="ARBA" id="ARBA00022968"/>
    </source>
</evidence>
<protein>
    <recommendedName>
        <fullName evidence="13">Polypeptide N-acetylgalactosaminyltransferase</fullName>
        <ecNumber evidence="13">2.4.1.-</ecNumber>
    </recommendedName>
    <alternativeName>
        <fullName evidence="13">Protein-UDP acetylgalactosaminyltransferase</fullName>
    </alternativeName>
</protein>
<dbReference type="InterPro" id="IPR001173">
    <property type="entry name" value="Glyco_trans_2-like"/>
</dbReference>
<evidence type="ECO:0000256" key="2">
    <source>
        <dbReference type="ARBA" id="ARBA00004323"/>
    </source>
</evidence>
<keyword evidence="4 13" id="KW-0812">Transmembrane</keyword>
<keyword evidence="13" id="KW-0328">Glycosyltransferase</keyword>
<evidence type="ECO:0000256" key="7">
    <source>
        <dbReference type="ARBA" id="ARBA00022989"/>
    </source>
</evidence>
<name>A0AAV2HKT5_LYMST</name>
<feature type="domain" description="Ricin B lectin" evidence="14">
    <location>
        <begin position="455"/>
        <end position="580"/>
    </location>
</feature>
<evidence type="ECO:0000256" key="4">
    <source>
        <dbReference type="ARBA" id="ARBA00022692"/>
    </source>
</evidence>
<dbReference type="GO" id="GO:0000139">
    <property type="term" value="C:Golgi membrane"/>
    <property type="evidence" value="ECO:0007669"/>
    <property type="project" value="UniProtKB-SubCell"/>
</dbReference>
<dbReference type="Pfam" id="PF00652">
    <property type="entry name" value="Ricin_B_lectin"/>
    <property type="match status" value="1"/>
</dbReference>
<evidence type="ECO:0000313" key="16">
    <source>
        <dbReference type="Proteomes" id="UP001497497"/>
    </source>
</evidence>
<organism evidence="15 16">
    <name type="scientific">Lymnaea stagnalis</name>
    <name type="common">Great pond snail</name>
    <name type="synonym">Helix stagnalis</name>
    <dbReference type="NCBI Taxonomy" id="6523"/>
    <lineage>
        <taxon>Eukaryota</taxon>
        <taxon>Metazoa</taxon>
        <taxon>Spiralia</taxon>
        <taxon>Lophotrochozoa</taxon>
        <taxon>Mollusca</taxon>
        <taxon>Gastropoda</taxon>
        <taxon>Heterobranchia</taxon>
        <taxon>Euthyneura</taxon>
        <taxon>Panpulmonata</taxon>
        <taxon>Hygrophila</taxon>
        <taxon>Lymnaeoidea</taxon>
        <taxon>Lymnaeidae</taxon>
        <taxon>Lymnaea</taxon>
    </lineage>
</organism>
<evidence type="ECO:0000256" key="12">
    <source>
        <dbReference type="ARBA" id="ARBA00023211"/>
    </source>
</evidence>
<dbReference type="FunFam" id="3.90.550.10:FF:000053">
    <property type="entry name" value="Polypeptide N-acetylgalactosaminyltransferase"/>
    <property type="match status" value="1"/>
</dbReference>
<dbReference type="GO" id="GO:0005112">
    <property type="term" value="F:Notch binding"/>
    <property type="evidence" value="ECO:0007669"/>
    <property type="project" value="TreeGrafter"/>
</dbReference>
<comment type="caution">
    <text evidence="15">The sequence shown here is derived from an EMBL/GenBank/DDBJ whole genome shotgun (WGS) entry which is preliminary data.</text>
</comment>
<keyword evidence="8 13" id="KW-0333">Golgi apparatus</keyword>
<keyword evidence="16" id="KW-1185">Reference proteome</keyword>
<comment type="cofactor">
    <cofactor evidence="1 13">
        <name>Mn(2+)</name>
        <dbReference type="ChEBI" id="CHEBI:29035"/>
    </cofactor>
</comment>
<evidence type="ECO:0000256" key="1">
    <source>
        <dbReference type="ARBA" id="ARBA00001936"/>
    </source>
</evidence>
<dbReference type="EC" id="2.4.1.-" evidence="13"/>
<dbReference type="InterPro" id="IPR035992">
    <property type="entry name" value="Ricin_B-like_lectins"/>
</dbReference>
<dbReference type="InterPro" id="IPR045885">
    <property type="entry name" value="GalNAc-T"/>
</dbReference>
<evidence type="ECO:0000256" key="8">
    <source>
        <dbReference type="ARBA" id="ARBA00023034"/>
    </source>
</evidence>
<dbReference type="GO" id="GO:0030246">
    <property type="term" value="F:carbohydrate binding"/>
    <property type="evidence" value="ECO:0007669"/>
    <property type="project" value="UniProtKB-KW"/>
</dbReference>
<keyword evidence="10 13" id="KW-1015">Disulfide bond</keyword>
<comment type="subcellular location">
    <subcellularLocation>
        <location evidence="2 13">Golgi apparatus membrane</location>
        <topology evidence="2 13">Single-pass type II membrane protein</topology>
    </subcellularLocation>
</comment>
<evidence type="ECO:0000256" key="3">
    <source>
        <dbReference type="ARBA" id="ARBA00005680"/>
    </source>
</evidence>
<dbReference type="AlphaFoldDB" id="A0AAV2HKT5"/>
<feature type="transmembrane region" description="Helical" evidence="13">
    <location>
        <begin position="9"/>
        <end position="28"/>
    </location>
</feature>
<dbReference type="SUPFAM" id="SSF53448">
    <property type="entry name" value="Nucleotide-diphospho-sugar transferases"/>
    <property type="match status" value="1"/>
</dbReference>
<dbReference type="PROSITE" id="PS50231">
    <property type="entry name" value="RICIN_B_LECTIN"/>
    <property type="match status" value="1"/>
</dbReference>
<gene>
    <name evidence="15" type="ORF">GSLYS_00008052001</name>
</gene>
<sequence length="582" mass="67130">MLRIKRSRLIIALIIFSVVFWFILYWNFTSIYAHHKYARLRPRLGVHDTLPNKGLESDDVQIYSEIYLENLGKVVTADDQRNYDAGYHTHAFNQMLSDKLSYIRPLPDFRNRRCKEIDYPQDLPSASIVICFFNEALSALLRTVHTVLERSPANLIHEIILVDDNSDMDYLKTELDTYLKSYPKVKLFHSEERLGLIRARMYGAKQATGQVLLFLDSHCEVTTGWLEPLLAAVKTDPHTVSVPVMDIINADSFFYEASDLVRGGFNWGMHYQWDPLPPDLTKKIFEKPEPYPSPTMAGGLFAIDRNYFHHLGEYDSGMEVWGGENLELSFRIWQCGGHLVIVPCSRVGHIFRKRRPYGAPVHDSFTRNTLRMVHVWLDEYKKYYFHINPRAEDIEFGNITGRVQLRKNLNCKSFKWYLENIYPEQLTKLPDLSQSLHAQAVDNNFRPSKVIIRARGLLKHVSSGLCVQSEKTVYDKRALVQLAMCKPGDKDQLWFESEQKDLRLANLLCLDVNQDEGLYARLMKCKGSNPQTWIWSGKDSNRQLMNYGTAECLAATGVEPGALLKTEKCSESPLMLFKLVIT</sequence>